<dbReference type="Gene3D" id="3.20.20.140">
    <property type="entry name" value="Metal-dependent hydrolases"/>
    <property type="match status" value="1"/>
</dbReference>
<evidence type="ECO:0000259" key="8">
    <source>
        <dbReference type="Pfam" id="PF01979"/>
    </source>
</evidence>
<dbReference type="Gene3D" id="2.30.40.10">
    <property type="entry name" value="Urease, subunit C, domain 1"/>
    <property type="match status" value="1"/>
</dbReference>
<dbReference type="Pfam" id="PF01979">
    <property type="entry name" value="Amidohydro_1"/>
    <property type="match status" value="1"/>
</dbReference>
<comment type="similarity">
    <text evidence="7">Belongs to the metallo-dependent hydrolases superfamily. HutI family.</text>
</comment>
<dbReference type="UniPathway" id="UPA00379">
    <property type="reaction ID" value="UER00551"/>
</dbReference>
<dbReference type="GO" id="GO:0005506">
    <property type="term" value="F:iron ion binding"/>
    <property type="evidence" value="ECO:0007669"/>
    <property type="project" value="UniProtKB-UniRule"/>
</dbReference>
<keyword evidence="3 7" id="KW-0378">Hydrolase</keyword>
<feature type="binding site" evidence="7">
    <location>
        <position position="230"/>
    </location>
    <ligand>
        <name>4-imidazolone-5-propanoate</name>
        <dbReference type="ChEBI" id="CHEBI:77893"/>
    </ligand>
</feature>
<feature type="binding site" evidence="7">
    <location>
        <position position="227"/>
    </location>
    <ligand>
        <name>Fe(3+)</name>
        <dbReference type="ChEBI" id="CHEBI:29034"/>
    </ligand>
</feature>
<feature type="binding site" evidence="7">
    <location>
        <position position="301"/>
    </location>
    <ligand>
        <name>Fe(3+)</name>
        <dbReference type="ChEBI" id="CHEBI:29034"/>
    </ligand>
</feature>
<dbReference type="AlphaFoldDB" id="A0A7L6BCF7"/>
<comment type="catalytic activity">
    <reaction evidence="7">
        <text>4-imidazolone-5-propanoate + H2O = N-formimidoyl-L-glutamate</text>
        <dbReference type="Rhea" id="RHEA:23660"/>
        <dbReference type="ChEBI" id="CHEBI:15377"/>
        <dbReference type="ChEBI" id="CHEBI:58928"/>
        <dbReference type="ChEBI" id="CHEBI:77893"/>
        <dbReference type="EC" id="3.5.2.7"/>
    </reaction>
</comment>
<evidence type="ECO:0000256" key="5">
    <source>
        <dbReference type="ARBA" id="ARBA00022833"/>
    </source>
</evidence>
<keyword evidence="7" id="KW-0963">Cytoplasm</keyword>
<dbReference type="InterPro" id="IPR011059">
    <property type="entry name" value="Metal-dep_hydrolase_composite"/>
</dbReference>
<dbReference type="GO" id="GO:0019557">
    <property type="term" value="P:L-histidine catabolic process to glutamate and formate"/>
    <property type="evidence" value="ECO:0007669"/>
    <property type="project" value="UniProtKB-UniPathway"/>
</dbReference>
<feature type="binding site" evidence="7">
    <location>
        <position position="303"/>
    </location>
    <ligand>
        <name>N-formimidoyl-L-glutamate</name>
        <dbReference type="ChEBI" id="CHEBI:58928"/>
    </ligand>
</feature>
<dbReference type="RefSeq" id="WP_181571963.1">
    <property type="nucleotide sequence ID" value="NZ_CP059322.2"/>
</dbReference>
<feature type="binding site" evidence="7">
    <location>
        <position position="306"/>
    </location>
    <ligand>
        <name>4-imidazolone-5-propanoate</name>
        <dbReference type="ChEBI" id="CHEBI:77893"/>
    </ligand>
</feature>
<proteinExistence type="inferred from homology"/>
<organism evidence="9 10">
    <name type="scientific">Micromonospora robiginosa</name>
    <dbReference type="NCBI Taxonomy" id="2749844"/>
    <lineage>
        <taxon>Bacteria</taxon>
        <taxon>Bacillati</taxon>
        <taxon>Actinomycetota</taxon>
        <taxon>Actinomycetes</taxon>
        <taxon>Micromonosporales</taxon>
        <taxon>Micromonosporaceae</taxon>
        <taxon>Micromonospora</taxon>
    </lineage>
</organism>
<comment type="pathway">
    <text evidence="7">Amino-acid degradation; L-histidine degradation into L-glutamate; N-formimidoyl-L-glutamate from L-histidine: step 3/3.</text>
</comment>
<dbReference type="GO" id="GO:0005737">
    <property type="term" value="C:cytoplasm"/>
    <property type="evidence" value="ECO:0007669"/>
    <property type="project" value="UniProtKB-SubCell"/>
</dbReference>
<feature type="binding site" evidence="7">
    <location>
        <position position="227"/>
    </location>
    <ligand>
        <name>Zn(2+)</name>
        <dbReference type="ChEBI" id="CHEBI:29105"/>
    </ligand>
</feature>
<dbReference type="HAMAP" id="MF_00372">
    <property type="entry name" value="HutI"/>
    <property type="match status" value="1"/>
</dbReference>
<comment type="cofactor">
    <cofactor evidence="7">
        <name>Zn(2+)</name>
        <dbReference type="ChEBI" id="CHEBI:29105"/>
    </cofactor>
    <cofactor evidence="7">
        <name>Fe(3+)</name>
        <dbReference type="ChEBI" id="CHEBI:29034"/>
    </cofactor>
    <text evidence="7">Binds 1 zinc or iron ion per subunit.</text>
</comment>
<accession>A0A7L6BCF7</accession>
<sequence length="388" mass="40421">MRGSLLVDNIGELVTNDGRGGDPLGVRRDAAVLVEDGQVAWVGPARYAPAADRRIDAGGAAVLPGFVDSHAHLVFAGDRAAEFAARMAGEPYTGGGIRTTVGATRAASDDDLRATVGRLRAEMLRQGTTTVEIKSGYGLSVADEARSLRIAAEFTEDTTFLGAHVVPAEYADRPDDYVGLVCGPMLAAAAPYARWIDVFCERGAFDVDHARAILACGQAVGLGVRVHANQLGPGPGVQLAVELGAASVDHCTHLSDADVDALTGSETVATLLPGAEFSTRSPYPDARRLLDAGATVALATDCNPGSSYTTSMPFCVALAVREMRMTPAEAVWAATAGGAAALRRTDVGRLIPGSRADLVVLDAPTHLHLAYRPGVPLIRQVLHNGVPR</sequence>
<feature type="binding site" evidence="7">
    <location>
        <position position="79"/>
    </location>
    <ligand>
        <name>4-imidazolone-5-propanoate</name>
        <dbReference type="ChEBI" id="CHEBI:77893"/>
    </ligand>
</feature>
<protein>
    <recommendedName>
        <fullName evidence="1 7">Imidazolonepropionase</fullName>
        <ecNumber evidence="1 7">3.5.2.7</ecNumber>
    </recommendedName>
    <alternativeName>
        <fullName evidence="7">Imidazolone-5-propionate hydrolase</fullName>
    </alternativeName>
</protein>
<evidence type="ECO:0000256" key="1">
    <source>
        <dbReference type="ARBA" id="ARBA00012864"/>
    </source>
</evidence>
<keyword evidence="5 7" id="KW-0862">Zinc</keyword>
<feature type="binding site" evidence="7">
    <location>
        <position position="137"/>
    </location>
    <ligand>
        <name>4-imidazolone-5-propanoate</name>
        <dbReference type="ChEBI" id="CHEBI:77893"/>
    </ligand>
</feature>
<evidence type="ECO:0000256" key="2">
    <source>
        <dbReference type="ARBA" id="ARBA00022723"/>
    </source>
</evidence>
<evidence type="ECO:0000256" key="7">
    <source>
        <dbReference type="HAMAP-Rule" id="MF_00372"/>
    </source>
</evidence>
<dbReference type="KEGG" id="mfeu:H1D33_12530"/>
<evidence type="ECO:0000256" key="4">
    <source>
        <dbReference type="ARBA" id="ARBA00022808"/>
    </source>
</evidence>
<dbReference type="InterPro" id="IPR006680">
    <property type="entry name" value="Amidohydro-rel"/>
</dbReference>
<keyword evidence="10" id="KW-1185">Reference proteome</keyword>
<feature type="binding site" evidence="7">
    <location>
        <position position="70"/>
    </location>
    <ligand>
        <name>Zn(2+)</name>
        <dbReference type="ChEBI" id="CHEBI:29105"/>
    </ligand>
</feature>
<reference evidence="9 10" key="2">
    <citation type="journal article" date="2021" name="Mar. Drugs">
        <title>A New Micromonospora Strain with Antibiotic Activity Isolated from the Microbiome of a Mid-Atlantic Deep-Sea Sponge.</title>
        <authorList>
            <person name="Back C.R."/>
            <person name="Stennett H.L."/>
            <person name="Williams S.E."/>
            <person name="Wang L."/>
            <person name="Ojeda Gomez J."/>
            <person name="Abdulle O.M."/>
            <person name="Duffy T."/>
            <person name="Neal C."/>
            <person name="Mantell J."/>
            <person name="Jepson M.A."/>
            <person name="Hendry K.R."/>
            <person name="Powell D."/>
            <person name="Stach J.E.M."/>
            <person name="Essex-Lopresti A.E."/>
            <person name="Willis C.L."/>
            <person name="Curnow P."/>
            <person name="Race P.R."/>
        </authorList>
    </citation>
    <scope>NUCLEOTIDE SEQUENCE [LARGE SCALE GENOMIC DNA]</scope>
    <source>
        <strain evidence="9 10">28ISP2-46</strain>
    </source>
</reference>
<evidence type="ECO:0000256" key="3">
    <source>
        <dbReference type="ARBA" id="ARBA00022801"/>
    </source>
</evidence>
<feature type="binding site" evidence="7">
    <location>
        <position position="301"/>
    </location>
    <ligand>
        <name>Zn(2+)</name>
        <dbReference type="ChEBI" id="CHEBI:29105"/>
    </ligand>
</feature>
<dbReference type="GO" id="GO:0008270">
    <property type="term" value="F:zinc ion binding"/>
    <property type="evidence" value="ECO:0007669"/>
    <property type="project" value="UniProtKB-UniRule"/>
</dbReference>
<dbReference type="PANTHER" id="PTHR42752:SF1">
    <property type="entry name" value="IMIDAZOLONEPROPIONASE-RELATED"/>
    <property type="match status" value="1"/>
</dbReference>
<dbReference type="PANTHER" id="PTHR42752">
    <property type="entry name" value="IMIDAZOLONEPROPIONASE"/>
    <property type="match status" value="1"/>
</dbReference>
<keyword evidence="4 7" id="KW-0369">Histidine metabolism</keyword>
<dbReference type="NCBIfam" id="TIGR01224">
    <property type="entry name" value="hutI"/>
    <property type="match status" value="1"/>
</dbReference>
<comment type="function">
    <text evidence="7">Catalyzes the hydrolytic cleavage of the carbon-nitrogen bond in imidazolone-5-propanoate to yield N-formimidoyl-L-glutamate. It is the third step in the universal histidine degradation pathway.</text>
</comment>
<evidence type="ECO:0000256" key="6">
    <source>
        <dbReference type="ARBA" id="ARBA00023004"/>
    </source>
</evidence>
<name>A0A7L6BCF7_9ACTN</name>
<feature type="binding site" evidence="7">
    <location>
        <position position="70"/>
    </location>
    <ligand>
        <name>Fe(3+)</name>
        <dbReference type="ChEBI" id="CHEBI:29034"/>
    </ligand>
</feature>
<feature type="binding site" evidence="7">
    <location>
        <position position="137"/>
    </location>
    <ligand>
        <name>N-formimidoyl-L-glutamate</name>
        <dbReference type="ChEBI" id="CHEBI:58928"/>
    </ligand>
</feature>
<feature type="binding site" evidence="7">
    <location>
        <position position="305"/>
    </location>
    <ligand>
        <name>N-formimidoyl-L-glutamate</name>
        <dbReference type="ChEBI" id="CHEBI:58928"/>
    </ligand>
</feature>
<dbReference type="SUPFAM" id="SSF51556">
    <property type="entry name" value="Metallo-dependent hydrolases"/>
    <property type="match status" value="1"/>
</dbReference>
<dbReference type="InterPro" id="IPR005920">
    <property type="entry name" value="HutI"/>
</dbReference>
<dbReference type="EC" id="3.5.2.7" evidence="1 7"/>
<comment type="subcellular location">
    <subcellularLocation>
        <location evidence="7">Cytoplasm</location>
    </subcellularLocation>
</comment>
<keyword evidence="2 7" id="KW-0479">Metal-binding</keyword>
<feature type="binding site" evidence="7">
    <location>
        <position position="72"/>
    </location>
    <ligand>
        <name>Zn(2+)</name>
        <dbReference type="ChEBI" id="CHEBI:29105"/>
    </ligand>
</feature>
<keyword evidence="6 7" id="KW-0408">Iron</keyword>
<feature type="binding site" evidence="7">
    <location>
        <position position="164"/>
    </location>
    <ligand>
        <name>4-imidazolone-5-propanoate</name>
        <dbReference type="ChEBI" id="CHEBI:77893"/>
    </ligand>
</feature>
<gene>
    <name evidence="7 9" type="primary">hutI</name>
    <name evidence="9" type="ORF">H1D33_12530</name>
</gene>
<evidence type="ECO:0000313" key="9">
    <source>
        <dbReference type="EMBL" id="QLQ39578.1"/>
    </source>
</evidence>
<feature type="domain" description="Amidohydrolase-related" evidence="8">
    <location>
        <begin position="248"/>
        <end position="363"/>
    </location>
</feature>
<dbReference type="GO" id="GO:0050480">
    <property type="term" value="F:imidazolonepropionase activity"/>
    <property type="evidence" value="ECO:0007669"/>
    <property type="project" value="UniProtKB-UniRule"/>
</dbReference>
<dbReference type="GO" id="GO:0019556">
    <property type="term" value="P:L-histidine catabolic process to glutamate and formamide"/>
    <property type="evidence" value="ECO:0007669"/>
    <property type="project" value="UniProtKB-UniRule"/>
</dbReference>
<dbReference type="InterPro" id="IPR032466">
    <property type="entry name" value="Metal_Hydrolase"/>
</dbReference>
<evidence type="ECO:0000313" key="10">
    <source>
        <dbReference type="Proteomes" id="UP000510844"/>
    </source>
</evidence>
<dbReference type="SUPFAM" id="SSF51338">
    <property type="entry name" value="Composite domain of metallo-dependent hydrolases"/>
    <property type="match status" value="1"/>
</dbReference>
<dbReference type="FunFam" id="3.20.20.140:FF:000007">
    <property type="entry name" value="Imidazolonepropionase"/>
    <property type="match status" value="1"/>
</dbReference>
<dbReference type="EMBL" id="CP059322">
    <property type="protein sequence ID" value="QLQ39578.1"/>
    <property type="molecule type" value="Genomic_DNA"/>
</dbReference>
<feature type="binding site" evidence="7">
    <location>
        <position position="72"/>
    </location>
    <ligand>
        <name>Fe(3+)</name>
        <dbReference type="ChEBI" id="CHEBI:29034"/>
    </ligand>
</feature>
<dbReference type="Proteomes" id="UP000510844">
    <property type="component" value="Chromosome"/>
</dbReference>
<reference evidence="10" key="1">
    <citation type="submission" date="2020-07" db="EMBL/GenBank/DDBJ databases">
        <title>A new Micromonospora strain with potent antibiotic activity isolated from the microbiome of a mid-Atlantic deep-sea sponge.</title>
        <authorList>
            <person name="Back C.R."/>
            <person name="Stennett H.L."/>
            <person name="Williams S.E."/>
            <person name="Wang L."/>
            <person name="Ojeda Gomez J."/>
            <person name="Abdulle O.M."/>
            <person name="Duffy T."/>
            <person name="Hendry K.R."/>
            <person name="Powell D."/>
            <person name="Stach J.E."/>
            <person name="Essex-Lopresti A.E."/>
            <person name="Willis C.L."/>
            <person name="Curnow P."/>
            <person name="Race P.R."/>
        </authorList>
    </citation>
    <scope>NUCLEOTIDE SEQUENCE [LARGE SCALE GENOMIC DNA]</scope>
    <source>
        <strain evidence="10">28ISP2-46</strain>
    </source>
</reference>